<dbReference type="Proteomes" id="UP000015106">
    <property type="component" value="Chromosome 6"/>
</dbReference>
<sequence length="81" mass="8922">MHNGIAVRVQSTHGVQAFAYLPKGYAGALPTLINVLCAAEMDFQKPLAHGVLGIPGYVQFTSHTRRYVDLLAHYQERQARG</sequence>
<name>A0A8R7UU18_TRIUA</name>
<reference evidence="2" key="2">
    <citation type="submission" date="2018-03" db="EMBL/GenBank/DDBJ databases">
        <title>The Triticum urartu genome reveals the dynamic nature of wheat genome evolution.</title>
        <authorList>
            <person name="Ling H."/>
            <person name="Ma B."/>
            <person name="Shi X."/>
            <person name="Liu H."/>
            <person name="Dong L."/>
            <person name="Sun H."/>
            <person name="Cao Y."/>
            <person name="Gao Q."/>
            <person name="Zheng S."/>
            <person name="Li Y."/>
            <person name="Yu Y."/>
            <person name="Du H."/>
            <person name="Qi M."/>
            <person name="Li Y."/>
            <person name="Yu H."/>
            <person name="Cui Y."/>
            <person name="Wang N."/>
            <person name="Chen C."/>
            <person name="Wu H."/>
            <person name="Zhao Y."/>
            <person name="Zhang J."/>
            <person name="Li Y."/>
            <person name="Zhou W."/>
            <person name="Zhang B."/>
            <person name="Hu W."/>
            <person name="Eijk M."/>
            <person name="Tang J."/>
            <person name="Witsenboer H."/>
            <person name="Zhao S."/>
            <person name="Li Z."/>
            <person name="Zhang A."/>
            <person name="Wang D."/>
            <person name="Liang C."/>
        </authorList>
    </citation>
    <scope>NUCLEOTIDE SEQUENCE [LARGE SCALE GENOMIC DNA]</scope>
    <source>
        <strain evidence="2">cv. G1812</strain>
    </source>
</reference>
<dbReference type="Gramene" id="TuG1812G0600000970.01.T01">
    <property type="protein sequence ID" value="TuG1812G0600000970.01.T01"/>
    <property type="gene ID" value="TuG1812G0600000970.01"/>
</dbReference>
<dbReference type="EnsemblPlants" id="TuG1812G0600000970.01.T01">
    <property type="protein sequence ID" value="TuG1812G0600000970.01.T01"/>
    <property type="gene ID" value="TuG1812G0600000970.01"/>
</dbReference>
<accession>A0A8R7UU18</accession>
<reference evidence="2" key="3">
    <citation type="submission" date="2022-06" db="UniProtKB">
        <authorList>
            <consortium name="EnsemblPlants"/>
        </authorList>
    </citation>
    <scope>IDENTIFICATION</scope>
</reference>
<evidence type="ECO:0000259" key="1">
    <source>
        <dbReference type="Pfam" id="PF00773"/>
    </source>
</evidence>
<reference evidence="3" key="1">
    <citation type="journal article" date="2013" name="Nature">
        <title>Draft genome of the wheat A-genome progenitor Triticum urartu.</title>
        <authorList>
            <person name="Ling H.Q."/>
            <person name="Zhao S."/>
            <person name="Liu D."/>
            <person name="Wang J."/>
            <person name="Sun H."/>
            <person name="Zhang C."/>
            <person name="Fan H."/>
            <person name="Li D."/>
            <person name="Dong L."/>
            <person name="Tao Y."/>
            <person name="Gao C."/>
            <person name="Wu H."/>
            <person name="Li Y."/>
            <person name="Cui Y."/>
            <person name="Guo X."/>
            <person name="Zheng S."/>
            <person name="Wang B."/>
            <person name="Yu K."/>
            <person name="Liang Q."/>
            <person name="Yang W."/>
            <person name="Lou X."/>
            <person name="Chen J."/>
            <person name="Feng M."/>
            <person name="Jian J."/>
            <person name="Zhang X."/>
            <person name="Luo G."/>
            <person name="Jiang Y."/>
            <person name="Liu J."/>
            <person name="Wang Z."/>
            <person name="Sha Y."/>
            <person name="Zhang B."/>
            <person name="Wu H."/>
            <person name="Tang D."/>
            <person name="Shen Q."/>
            <person name="Xue P."/>
            <person name="Zou S."/>
            <person name="Wang X."/>
            <person name="Liu X."/>
            <person name="Wang F."/>
            <person name="Yang Y."/>
            <person name="An X."/>
            <person name="Dong Z."/>
            <person name="Zhang K."/>
            <person name="Zhang X."/>
            <person name="Luo M.C."/>
            <person name="Dvorak J."/>
            <person name="Tong Y."/>
            <person name="Wang J."/>
            <person name="Yang H."/>
            <person name="Li Z."/>
            <person name="Wang D."/>
            <person name="Zhang A."/>
            <person name="Wang J."/>
        </authorList>
    </citation>
    <scope>NUCLEOTIDE SEQUENCE</scope>
    <source>
        <strain evidence="3">cv. G1812</strain>
    </source>
</reference>
<keyword evidence="3" id="KW-1185">Reference proteome</keyword>
<dbReference type="InterPro" id="IPR001900">
    <property type="entry name" value="RNase_II/R"/>
</dbReference>
<proteinExistence type="predicted"/>
<dbReference type="Pfam" id="PF00773">
    <property type="entry name" value="RNB"/>
    <property type="match status" value="1"/>
</dbReference>
<feature type="domain" description="RNB" evidence="1">
    <location>
        <begin position="32"/>
        <end position="75"/>
    </location>
</feature>
<dbReference type="AlphaFoldDB" id="A0A8R7UU18"/>
<dbReference type="SUPFAM" id="SSF50249">
    <property type="entry name" value="Nucleic acid-binding proteins"/>
    <property type="match status" value="1"/>
</dbReference>
<organism evidence="2 3">
    <name type="scientific">Triticum urartu</name>
    <name type="common">Red wild einkorn</name>
    <name type="synonym">Crithodium urartu</name>
    <dbReference type="NCBI Taxonomy" id="4572"/>
    <lineage>
        <taxon>Eukaryota</taxon>
        <taxon>Viridiplantae</taxon>
        <taxon>Streptophyta</taxon>
        <taxon>Embryophyta</taxon>
        <taxon>Tracheophyta</taxon>
        <taxon>Spermatophyta</taxon>
        <taxon>Magnoliopsida</taxon>
        <taxon>Liliopsida</taxon>
        <taxon>Poales</taxon>
        <taxon>Poaceae</taxon>
        <taxon>BOP clade</taxon>
        <taxon>Pooideae</taxon>
        <taxon>Triticodae</taxon>
        <taxon>Triticeae</taxon>
        <taxon>Triticinae</taxon>
        <taxon>Triticum</taxon>
    </lineage>
</organism>
<dbReference type="InterPro" id="IPR012340">
    <property type="entry name" value="NA-bd_OB-fold"/>
</dbReference>
<evidence type="ECO:0000313" key="3">
    <source>
        <dbReference type="Proteomes" id="UP000015106"/>
    </source>
</evidence>
<protein>
    <recommendedName>
        <fullName evidence="1">RNB domain-containing protein</fullName>
    </recommendedName>
</protein>
<evidence type="ECO:0000313" key="2">
    <source>
        <dbReference type="EnsemblPlants" id="TuG1812G0600000970.01.T01"/>
    </source>
</evidence>
<dbReference type="GO" id="GO:0003723">
    <property type="term" value="F:RNA binding"/>
    <property type="evidence" value="ECO:0007669"/>
    <property type="project" value="InterPro"/>
</dbReference>
<dbReference type="GO" id="GO:0004540">
    <property type="term" value="F:RNA nuclease activity"/>
    <property type="evidence" value="ECO:0007669"/>
    <property type="project" value="InterPro"/>
</dbReference>